<accession>A0A5B9QEL1</accession>
<dbReference type="RefSeq" id="WP_148074682.1">
    <property type="nucleotide sequence ID" value="NZ_CP042913.1"/>
</dbReference>
<feature type="domain" description="Tyr recombinase" evidence="4">
    <location>
        <begin position="23"/>
        <end position="222"/>
    </location>
</feature>
<dbReference type="PROSITE" id="PS51898">
    <property type="entry name" value="TYR_RECOMBINASE"/>
    <property type="match status" value="1"/>
</dbReference>
<evidence type="ECO:0000259" key="4">
    <source>
        <dbReference type="PROSITE" id="PS51898"/>
    </source>
</evidence>
<evidence type="ECO:0000313" key="5">
    <source>
        <dbReference type="EMBL" id="QEG36319.1"/>
    </source>
</evidence>
<keyword evidence="2" id="KW-0238">DNA-binding</keyword>
<dbReference type="InterPro" id="IPR002104">
    <property type="entry name" value="Integrase_catalytic"/>
</dbReference>
<dbReference type="EMBL" id="CP042913">
    <property type="protein sequence ID" value="QEG36319.1"/>
    <property type="molecule type" value="Genomic_DNA"/>
</dbReference>
<evidence type="ECO:0000256" key="2">
    <source>
        <dbReference type="ARBA" id="ARBA00023125"/>
    </source>
</evidence>
<sequence length="222" mass="24867">MTTTPIDGNVEQMMANYASRAADATKILMKREIATVLAELRRKAARSKSTRMNLVIFRLAACGGLRASEIAQLQLGDVRLELPRPHLRIRASASKGGRPRMVPLWWDRGTFDDLVAWRDDRLARGAKKADPFVCSWRTDREKMVFSRHTLRKRFRTACKVLGPERLKTLTIHHGRHTFISHALAGGRTLAEVRDAAGHSNVSITSIYLHVAVEEEGLGSLFG</sequence>
<dbReference type="PANTHER" id="PTHR30349:SF41">
    <property type="entry name" value="INTEGRASE_RECOMBINASE PROTEIN MJ0367-RELATED"/>
    <property type="match status" value="1"/>
</dbReference>
<evidence type="ECO:0000256" key="1">
    <source>
        <dbReference type="ARBA" id="ARBA00008857"/>
    </source>
</evidence>
<dbReference type="AlphaFoldDB" id="A0A5B9QEL1"/>
<dbReference type="Gene3D" id="1.10.443.10">
    <property type="entry name" value="Intergrase catalytic core"/>
    <property type="match status" value="1"/>
</dbReference>
<dbReference type="SUPFAM" id="SSF56349">
    <property type="entry name" value="DNA breaking-rejoining enzymes"/>
    <property type="match status" value="1"/>
</dbReference>
<dbReference type="InterPro" id="IPR011010">
    <property type="entry name" value="DNA_brk_join_enz"/>
</dbReference>
<dbReference type="GO" id="GO:0006310">
    <property type="term" value="P:DNA recombination"/>
    <property type="evidence" value="ECO:0007669"/>
    <property type="project" value="UniProtKB-KW"/>
</dbReference>
<gene>
    <name evidence="5" type="primary">xerD_6</name>
    <name evidence="5" type="ORF">Pr1d_36320</name>
</gene>
<keyword evidence="6" id="KW-1185">Reference proteome</keyword>
<dbReference type="Pfam" id="PF00589">
    <property type="entry name" value="Phage_integrase"/>
    <property type="match status" value="1"/>
</dbReference>
<dbReference type="GO" id="GO:0015074">
    <property type="term" value="P:DNA integration"/>
    <property type="evidence" value="ECO:0007669"/>
    <property type="project" value="InterPro"/>
</dbReference>
<comment type="similarity">
    <text evidence="1">Belongs to the 'phage' integrase family.</text>
</comment>
<dbReference type="InterPro" id="IPR050090">
    <property type="entry name" value="Tyrosine_recombinase_XerCD"/>
</dbReference>
<dbReference type="KEGG" id="bgok:Pr1d_36320"/>
<evidence type="ECO:0000313" key="6">
    <source>
        <dbReference type="Proteomes" id="UP000323917"/>
    </source>
</evidence>
<dbReference type="CDD" id="cd00397">
    <property type="entry name" value="DNA_BRE_C"/>
    <property type="match status" value="1"/>
</dbReference>
<dbReference type="InterPro" id="IPR013762">
    <property type="entry name" value="Integrase-like_cat_sf"/>
</dbReference>
<dbReference type="GO" id="GO:0003677">
    <property type="term" value="F:DNA binding"/>
    <property type="evidence" value="ECO:0007669"/>
    <property type="project" value="UniProtKB-KW"/>
</dbReference>
<reference evidence="5 6" key="1">
    <citation type="submission" date="2019-08" db="EMBL/GenBank/DDBJ databases">
        <title>Deep-cultivation of Planctomycetes and their phenomic and genomic characterization uncovers novel biology.</title>
        <authorList>
            <person name="Wiegand S."/>
            <person name="Jogler M."/>
            <person name="Boedeker C."/>
            <person name="Pinto D."/>
            <person name="Vollmers J."/>
            <person name="Rivas-Marin E."/>
            <person name="Kohn T."/>
            <person name="Peeters S.H."/>
            <person name="Heuer A."/>
            <person name="Rast P."/>
            <person name="Oberbeckmann S."/>
            <person name="Bunk B."/>
            <person name="Jeske O."/>
            <person name="Meyerdierks A."/>
            <person name="Storesund J.E."/>
            <person name="Kallscheuer N."/>
            <person name="Luecker S."/>
            <person name="Lage O.M."/>
            <person name="Pohl T."/>
            <person name="Merkel B.J."/>
            <person name="Hornburger P."/>
            <person name="Mueller R.-W."/>
            <person name="Bruemmer F."/>
            <person name="Labrenz M."/>
            <person name="Spormann A.M."/>
            <person name="Op den Camp H."/>
            <person name="Overmann J."/>
            <person name="Amann R."/>
            <person name="Jetten M.S.M."/>
            <person name="Mascher T."/>
            <person name="Medema M.H."/>
            <person name="Devos D.P."/>
            <person name="Kaster A.-K."/>
            <person name="Ovreas L."/>
            <person name="Rohde M."/>
            <person name="Galperin M.Y."/>
            <person name="Jogler C."/>
        </authorList>
    </citation>
    <scope>NUCLEOTIDE SEQUENCE [LARGE SCALE GENOMIC DNA]</scope>
    <source>
        <strain evidence="5 6">Pr1d</strain>
    </source>
</reference>
<evidence type="ECO:0000256" key="3">
    <source>
        <dbReference type="ARBA" id="ARBA00023172"/>
    </source>
</evidence>
<keyword evidence="3" id="KW-0233">DNA recombination</keyword>
<dbReference type="PANTHER" id="PTHR30349">
    <property type="entry name" value="PHAGE INTEGRASE-RELATED"/>
    <property type="match status" value="1"/>
</dbReference>
<name>A0A5B9QEL1_9BACT</name>
<proteinExistence type="inferred from homology"/>
<protein>
    <submittedName>
        <fullName evidence="5">Tyrosine recombinase XerD</fullName>
    </submittedName>
</protein>
<dbReference type="Proteomes" id="UP000323917">
    <property type="component" value="Chromosome"/>
</dbReference>
<dbReference type="OrthoDB" id="9771888at2"/>
<organism evidence="5 6">
    <name type="scientific">Bythopirellula goksoeyrii</name>
    <dbReference type="NCBI Taxonomy" id="1400387"/>
    <lineage>
        <taxon>Bacteria</taxon>
        <taxon>Pseudomonadati</taxon>
        <taxon>Planctomycetota</taxon>
        <taxon>Planctomycetia</taxon>
        <taxon>Pirellulales</taxon>
        <taxon>Lacipirellulaceae</taxon>
        <taxon>Bythopirellula</taxon>
    </lineage>
</organism>